<evidence type="ECO:0000313" key="5">
    <source>
        <dbReference type="EMBL" id="KRL96035.1"/>
    </source>
</evidence>
<dbReference type="GO" id="GO:0003700">
    <property type="term" value="F:DNA-binding transcription factor activity"/>
    <property type="evidence" value="ECO:0007669"/>
    <property type="project" value="InterPro"/>
</dbReference>
<dbReference type="SUPFAM" id="SSF46785">
    <property type="entry name" value="Winged helix' DNA-binding domain"/>
    <property type="match status" value="1"/>
</dbReference>
<dbReference type="CDD" id="cd07377">
    <property type="entry name" value="WHTH_GntR"/>
    <property type="match status" value="1"/>
</dbReference>
<dbReference type="Proteomes" id="UP000051084">
    <property type="component" value="Unassembled WGS sequence"/>
</dbReference>
<organism evidence="5 6">
    <name type="scientific">Limosilactobacillus equigenerosi DSM 18793 = JCM 14505</name>
    <dbReference type="NCBI Taxonomy" id="1423742"/>
    <lineage>
        <taxon>Bacteria</taxon>
        <taxon>Bacillati</taxon>
        <taxon>Bacillota</taxon>
        <taxon>Bacilli</taxon>
        <taxon>Lactobacillales</taxon>
        <taxon>Lactobacillaceae</taxon>
        <taxon>Limosilactobacillus</taxon>
    </lineage>
</organism>
<dbReference type="PANTHER" id="PTHR30146">
    <property type="entry name" value="LACI-RELATED TRANSCRIPTIONAL REPRESSOR"/>
    <property type="match status" value="1"/>
</dbReference>
<gene>
    <name evidence="5" type="ORF">FC21_GL000475</name>
</gene>
<dbReference type="SMART" id="SM00345">
    <property type="entry name" value="HTH_GNTR"/>
    <property type="match status" value="1"/>
</dbReference>
<dbReference type="PANTHER" id="PTHR30146:SF150">
    <property type="entry name" value="ARABINOSE METABOLISM TRANSCRIPTIONAL REPRESSOR"/>
    <property type="match status" value="1"/>
</dbReference>
<dbReference type="STRING" id="417373.GCA_001570685_00458"/>
<comment type="caution">
    <text evidence="5">The sequence shown here is derived from an EMBL/GenBank/DDBJ whole genome shotgun (WGS) entry which is preliminary data.</text>
</comment>
<dbReference type="InterPro" id="IPR036390">
    <property type="entry name" value="WH_DNA-bd_sf"/>
</dbReference>
<evidence type="ECO:0000256" key="3">
    <source>
        <dbReference type="ARBA" id="ARBA00023163"/>
    </source>
</evidence>
<dbReference type="GO" id="GO:0000976">
    <property type="term" value="F:transcription cis-regulatory region binding"/>
    <property type="evidence" value="ECO:0007669"/>
    <property type="project" value="TreeGrafter"/>
</dbReference>
<evidence type="ECO:0000313" key="6">
    <source>
        <dbReference type="Proteomes" id="UP000051084"/>
    </source>
</evidence>
<dbReference type="PROSITE" id="PS50949">
    <property type="entry name" value="HTH_GNTR"/>
    <property type="match status" value="1"/>
</dbReference>
<evidence type="ECO:0000259" key="4">
    <source>
        <dbReference type="PROSITE" id="PS50949"/>
    </source>
</evidence>
<dbReference type="SUPFAM" id="SSF53822">
    <property type="entry name" value="Periplasmic binding protein-like I"/>
    <property type="match status" value="1"/>
</dbReference>
<dbReference type="InterPro" id="IPR036388">
    <property type="entry name" value="WH-like_DNA-bd_sf"/>
</dbReference>
<dbReference type="InterPro" id="IPR000524">
    <property type="entry name" value="Tscrpt_reg_HTH_GntR"/>
</dbReference>
<dbReference type="AlphaFoldDB" id="A0A0R1UXC7"/>
<dbReference type="CDD" id="cd01541">
    <property type="entry name" value="PBP1_AraR"/>
    <property type="match status" value="1"/>
</dbReference>
<dbReference type="Gene3D" id="1.10.10.10">
    <property type="entry name" value="Winged helix-like DNA-binding domain superfamily/Winged helix DNA-binding domain"/>
    <property type="match status" value="1"/>
</dbReference>
<dbReference type="Gene3D" id="3.40.50.2300">
    <property type="match status" value="2"/>
</dbReference>
<dbReference type="InterPro" id="IPR033532">
    <property type="entry name" value="AraR_ligand_bind_dom"/>
</dbReference>
<keyword evidence="2" id="KW-0238">DNA-binding</keyword>
<protein>
    <submittedName>
        <fullName evidence="5">Transcriptional repressor</fullName>
    </submittedName>
</protein>
<reference evidence="5 6" key="1">
    <citation type="journal article" date="2015" name="Genome Announc.">
        <title>Expanding the biotechnology potential of lactobacilli through comparative genomics of 213 strains and associated genera.</title>
        <authorList>
            <person name="Sun Z."/>
            <person name="Harris H.M."/>
            <person name="McCann A."/>
            <person name="Guo C."/>
            <person name="Argimon S."/>
            <person name="Zhang W."/>
            <person name="Yang X."/>
            <person name="Jeffery I.B."/>
            <person name="Cooney J.C."/>
            <person name="Kagawa T.F."/>
            <person name="Liu W."/>
            <person name="Song Y."/>
            <person name="Salvetti E."/>
            <person name="Wrobel A."/>
            <person name="Rasinkangas P."/>
            <person name="Parkhill J."/>
            <person name="Rea M.C."/>
            <person name="O'Sullivan O."/>
            <person name="Ritari J."/>
            <person name="Douillard F.P."/>
            <person name="Paul Ross R."/>
            <person name="Yang R."/>
            <person name="Briner A.E."/>
            <person name="Felis G.E."/>
            <person name="de Vos W.M."/>
            <person name="Barrangou R."/>
            <person name="Klaenhammer T.R."/>
            <person name="Caufield P.W."/>
            <person name="Cui Y."/>
            <person name="Zhang H."/>
            <person name="O'Toole P.W."/>
        </authorList>
    </citation>
    <scope>NUCLEOTIDE SEQUENCE [LARGE SCALE GENOMIC DNA]</scope>
    <source>
        <strain evidence="5 6">DSM 18793</strain>
    </source>
</reference>
<dbReference type="InterPro" id="IPR046335">
    <property type="entry name" value="LacI/GalR-like_sensor"/>
</dbReference>
<accession>A0A0R1UXC7</accession>
<dbReference type="Pfam" id="PF13377">
    <property type="entry name" value="Peripla_BP_3"/>
    <property type="match status" value="1"/>
</dbReference>
<dbReference type="PRINTS" id="PR00035">
    <property type="entry name" value="HTHGNTR"/>
</dbReference>
<name>A0A0R1UXC7_9LACO</name>
<dbReference type="PATRIC" id="fig|1423742.4.peg.497"/>
<keyword evidence="3" id="KW-0804">Transcription</keyword>
<dbReference type="Pfam" id="PF00392">
    <property type="entry name" value="GntR"/>
    <property type="match status" value="1"/>
</dbReference>
<feature type="domain" description="HTH gntR-type" evidence="4">
    <location>
        <begin position="3"/>
        <end position="71"/>
    </location>
</feature>
<keyword evidence="6" id="KW-1185">Reference proteome</keyword>
<keyword evidence="1" id="KW-0805">Transcription regulation</keyword>
<sequence length="360" mass="41331">MTQNKYDIVKQGLKTAIENHEYEIGAKLPTESELMAQYQVSRYTIRRAVGDLQNDHYIYRIQGGGMYVDDWKSRPTRTTGKHKLIGVITTHLADYIFPQIISGIDRSVSAHGYSIIVSNTHNNPDRERQGLERMLENQVAGLIIEPTQSALVGPNMDLYDRIKELNIPTIFINAHYPQLNFPYLEIKDMEAEEQMVNHLIDLGHQRIMGIFQVDDMQGTHRMKGFINAYMQHPDISYLSKTIMYQSGQDMTKVLEQVAQELEHPTTRPTALVCYNDELAIQIIDLVRSMDLRVPEDISITGFDDYVLTRYMTPRLTTIQHPKEKMGLDAGQIIIKLISGEPVQSINYDPELIFNNSIKHH</sequence>
<proteinExistence type="predicted"/>
<dbReference type="InterPro" id="IPR028082">
    <property type="entry name" value="Peripla_BP_I"/>
</dbReference>
<dbReference type="OrthoDB" id="9813468at2"/>
<dbReference type="RefSeq" id="WP_056995301.1">
    <property type="nucleotide sequence ID" value="NZ_AZGC01000013.1"/>
</dbReference>
<dbReference type="EMBL" id="AZGC01000013">
    <property type="protein sequence ID" value="KRL96035.1"/>
    <property type="molecule type" value="Genomic_DNA"/>
</dbReference>
<evidence type="ECO:0000256" key="1">
    <source>
        <dbReference type="ARBA" id="ARBA00023015"/>
    </source>
</evidence>
<evidence type="ECO:0000256" key="2">
    <source>
        <dbReference type="ARBA" id="ARBA00023125"/>
    </source>
</evidence>